<evidence type="ECO:0000313" key="2">
    <source>
        <dbReference type="EMBL" id="MFB5680975.1"/>
    </source>
</evidence>
<accession>A0ABV5B5L0</accession>
<evidence type="ECO:0000313" key="3">
    <source>
        <dbReference type="Proteomes" id="UP001580407"/>
    </source>
</evidence>
<keyword evidence="3" id="KW-1185">Reference proteome</keyword>
<sequence length="173" mass="18495">MPQNYTKRRAHSYRSLADYNSSAYPGAAPSLDPLTAEATSLVPYNPSYNQSYNPGGAVETVNPVSQPSSGGSGGLLSNLPNLGELKGMIDRMGGIDGVLTTLGKVQKVMTSIQQFAPMAKLIMGALPFGGKASNKAASGIDEYIPKRRKRKKSSSRKRSISKSGRSSTKRKKR</sequence>
<dbReference type="Proteomes" id="UP001580407">
    <property type="component" value="Unassembled WGS sequence"/>
</dbReference>
<feature type="compositionally biased region" description="Basic residues" evidence="1">
    <location>
        <begin position="146"/>
        <end position="160"/>
    </location>
</feature>
<organism evidence="2 3">
    <name type="scientific">Paenibacillus terreus</name>
    <dbReference type="NCBI Taxonomy" id="1387834"/>
    <lineage>
        <taxon>Bacteria</taxon>
        <taxon>Bacillati</taxon>
        <taxon>Bacillota</taxon>
        <taxon>Bacilli</taxon>
        <taxon>Bacillales</taxon>
        <taxon>Paenibacillaceae</taxon>
        <taxon>Paenibacillus</taxon>
    </lineage>
</organism>
<name>A0ABV5B5L0_9BACL</name>
<gene>
    <name evidence="2" type="ORF">ACE3NQ_08640</name>
</gene>
<reference evidence="2 3" key="1">
    <citation type="submission" date="2024-09" db="EMBL/GenBank/DDBJ databases">
        <authorList>
            <person name="Ruan L."/>
        </authorList>
    </citation>
    <scope>NUCLEOTIDE SEQUENCE [LARGE SCALE GENOMIC DNA]</scope>
    <source>
        <strain evidence="2 3">D33</strain>
    </source>
</reference>
<keyword evidence="2" id="KW-0418">Kinase</keyword>
<keyword evidence="2" id="KW-0808">Transferase</keyword>
<dbReference type="RefSeq" id="WP_375524764.1">
    <property type="nucleotide sequence ID" value="NZ_JBHILM010000007.1"/>
</dbReference>
<protein>
    <submittedName>
        <fullName evidence="2">Tyrosine protein kinase</fullName>
    </submittedName>
</protein>
<dbReference type="GO" id="GO:0016301">
    <property type="term" value="F:kinase activity"/>
    <property type="evidence" value="ECO:0007669"/>
    <property type="project" value="UniProtKB-KW"/>
</dbReference>
<dbReference type="EMBL" id="JBHILM010000007">
    <property type="protein sequence ID" value="MFB5680975.1"/>
    <property type="molecule type" value="Genomic_DNA"/>
</dbReference>
<comment type="caution">
    <text evidence="2">The sequence shown here is derived from an EMBL/GenBank/DDBJ whole genome shotgun (WGS) entry which is preliminary data.</text>
</comment>
<evidence type="ECO:0000256" key="1">
    <source>
        <dbReference type="SAM" id="MobiDB-lite"/>
    </source>
</evidence>
<proteinExistence type="predicted"/>
<feature type="region of interest" description="Disordered" evidence="1">
    <location>
        <begin position="134"/>
        <end position="173"/>
    </location>
</feature>